<protein>
    <submittedName>
        <fullName evidence="1">Uncharacterized protein</fullName>
    </submittedName>
</protein>
<sequence length="75" mass="8698">MLVGKKRVPLKTAFISVRVTEPVLKEVERIVWTEGYTDIGDYIRNLIRKDFKERGIAVKMEVQPEARPEVPNDKT</sequence>
<dbReference type="GO" id="GO:0006355">
    <property type="term" value="P:regulation of DNA-templated transcription"/>
    <property type="evidence" value="ECO:0007669"/>
    <property type="project" value="InterPro"/>
</dbReference>
<dbReference type="Proteomes" id="UP000244066">
    <property type="component" value="Unassembled WGS sequence"/>
</dbReference>
<accession>A0A2R7Y2I4</accession>
<evidence type="ECO:0000313" key="1">
    <source>
        <dbReference type="EMBL" id="PUA31567.1"/>
    </source>
</evidence>
<evidence type="ECO:0000313" key="2">
    <source>
        <dbReference type="Proteomes" id="UP000244066"/>
    </source>
</evidence>
<reference evidence="1 2" key="1">
    <citation type="submission" date="2017-04" db="EMBL/GenBank/DDBJ databases">
        <title>Draft Aigarchaeota genome from a New Zealand hot spring.</title>
        <authorList>
            <person name="Reysenbach A.-L."/>
            <person name="Donaho J.A."/>
            <person name="Gerhart J."/>
            <person name="Kelley J.F."/>
            <person name="Kouba K."/>
            <person name="Podar M."/>
            <person name="Stott M."/>
        </authorList>
    </citation>
    <scope>NUCLEOTIDE SEQUENCE [LARGE SCALE GENOMIC DNA]</scope>
    <source>
        <strain evidence="1">NZ13_MG1</strain>
    </source>
</reference>
<dbReference type="InterPro" id="IPR010985">
    <property type="entry name" value="Ribbon_hlx_hlx"/>
</dbReference>
<comment type="caution">
    <text evidence="1">The sequence shown here is derived from an EMBL/GenBank/DDBJ whole genome shotgun (WGS) entry which is preliminary data.</text>
</comment>
<dbReference type="SUPFAM" id="SSF47598">
    <property type="entry name" value="Ribbon-helix-helix"/>
    <property type="match status" value="1"/>
</dbReference>
<organism evidence="1 2">
    <name type="scientific">Candidatus Terraquivivens tikiterensis</name>
    <dbReference type="NCBI Taxonomy" id="1980982"/>
    <lineage>
        <taxon>Archaea</taxon>
        <taxon>Nitrososphaerota</taxon>
        <taxon>Candidatus Wolframiiraptoraceae</taxon>
        <taxon>Candidatus Terraquivivens</taxon>
    </lineage>
</organism>
<gene>
    <name evidence="1" type="ORF">B9J98_05715</name>
</gene>
<dbReference type="AlphaFoldDB" id="A0A2R7Y2I4"/>
<name>A0A2R7Y2I4_9ARCH</name>
<dbReference type="EMBL" id="NDWU01000015">
    <property type="protein sequence ID" value="PUA31567.1"/>
    <property type="molecule type" value="Genomic_DNA"/>
</dbReference>
<proteinExistence type="predicted"/>